<dbReference type="EMBL" id="GDIP01243371">
    <property type="protein sequence ID" value="JAI80030.1"/>
    <property type="molecule type" value="Transcribed_RNA"/>
</dbReference>
<proteinExistence type="predicted"/>
<dbReference type="AlphaFoldDB" id="A0A0P5GR90"/>
<dbReference type="PANTHER" id="PTHR21037">
    <property type="entry name" value="39S RIBOSOMAL PROTEIN L14, MITOCHONDRIAL"/>
    <property type="match status" value="1"/>
</dbReference>
<reference evidence="1" key="2">
    <citation type="submission" date="2015-10" db="EMBL/GenBank/DDBJ databases">
        <authorList>
            <person name="Gilbert D.G."/>
        </authorList>
    </citation>
    <scope>NUCLEOTIDE SEQUENCE</scope>
</reference>
<protein>
    <submittedName>
        <fullName evidence="1">Uncharacterized protein</fullName>
    </submittedName>
</protein>
<dbReference type="PANTHER" id="PTHR21037:SF2">
    <property type="entry name" value="SIMILAR TO NOVEL PROTEIN"/>
    <property type="match status" value="1"/>
</dbReference>
<name>A0A0P5GR90_9CRUS</name>
<reference evidence="1" key="1">
    <citation type="submission" date="2015-10" db="EMBL/GenBank/DDBJ databases">
        <title>Daphnia magna gene sets from two clonal populations assembled and annotated with EvidentialGene.</title>
        <authorList>
            <person name="Gilbert D."/>
            <person name="Podicheti R."/>
            <person name="Orsini L."/>
            <person name="Colbourne J."/>
            <person name="Pfrender M."/>
        </authorList>
    </citation>
    <scope>NUCLEOTIDE SEQUENCE</scope>
</reference>
<dbReference type="InterPro" id="IPR040807">
    <property type="entry name" value="DUF5522"/>
</dbReference>
<dbReference type="OrthoDB" id="274765at2759"/>
<organism evidence="1">
    <name type="scientific">Daphnia magna</name>
    <dbReference type="NCBI Taxonomy" id="35525"/>
    <lineage>
        <taxon>Eukaryota</taxon>
        <taxon>Metazoa</taxon>
        <taxon>Ecdysozoa</taxon>
        <taxon>Arthropoda</taxon>
        <taxon>Crustacea</taxon>
        <taxon>Branchiopoda</taxon>
        <taxon>Diplostraca</taxon>
        <taxon>Cladocera</taxon>
        <taxon>Anomopoda</taxon>
        <taxon>Daphniidae</taxon>
        <taxon>Daphnia</taxon>
    </lineage>
</organism>
<dbReference type="Pfam" id="PF17653">
    <property type="entry name" value="DUF5522"/>
    <property type="match status" value="2"/>
</dbReference>
<evidence type="ECO:0000313" key="1">
    <source>
        <dbReference type="EMBL" id="JAI80030.1"/>
    </source>
</evidence>
<sequence length="202" mass="23510">MRLNKHSGRILVMQRNTLHQIAAGTTYYQVYNTRLQKMRYLSNGVLPEVEESGLFGRQMTAKLNERQKAARDKFLEAEKQWDKLVKWDRLNKDEIKIVKAHKQAVMNGHFTYDDTNLNKKVMTRLRHFLRGSCCGNACRHCIYNHSSVPDNLKGTKTFNSAFWACNKKVMTRLRHFLRGSCCGNACRHVCEISCFKYTSIAK</sequence>
<accession>A0A0P5GR90</accession>